<dbReference type="RefSeq" id="WP_183718135.1">
    <property type="nucleotide sequence ID" value="NZ_JACHGO010000002.1"/>
</dbReference>
<feature type="transmembrane region" description="Helical" evidence="1">
    <location>
        <begin position="90"/>
        <end position="107"/>
    </location>
</feature>
<dbReference type="EMBL" id="JACHGO010000002">
    <property type="protein sequence ID" value="MBB5142760.1"/>
    <property type="molecule type" value="Genomic_DNA"/>
</dbReference>
<evidence type="ECO:0000313" key="3">
    <source>
        <dbReference type="Proteomes" id="UP000539075"/>
    </source>
</evidence>
<evidence type="ECO:0000256" key="1">
    <source>
        <dbReference type="SAM" id="Phobius"/>
    </source>
</evidence>
<keyword evidence="3" id="KW-1185">Reference proteome</keyword>
<keyword evidence="1" id="KW-1133">Transmembrane helix</keyword>
<feature type="transmembrane region" description="Helical" evidence="1">
    <location>
        <begin position="43"/>
        <end position="62"/>
    </location>
</feature>
<sequence>MRVCPVMMVAAQGLLQSVGQRVAAAEQILSDQPQVYWLPSDTAFLWAWGLMLVFGAGVQALGLFFHRKFLVIAGAVLVCGAAVMDRDPTLFAGQILLTAGLATLYASKTKKQRAGGVRKRGRRHARIRVCPPSGE</sequence>
<reference evidence="2 3" key="1">
    <citation type="submission" date="2020-08" db="EMBL/GenBank/DDBJ databases">
        <title>Genomic Encyclopedia of Type Strains, Phase IV (KMG-IV): sequencing the most valuable type-strain genomes for metagenomic binning, comparative biology and taxonomic classification.</title>
        <authorList>
            <person name="Goeker M."/>
        </authorList>
    </citation>
    <scope>NUCLEOTIDE SEQUENCE [LARGE SCALE GENOMIC DNA]</scope>
    <source>
        <strain evidence="2 3">DSM 11275</strain>
    </source>
</reference>
<accession>A0A7W8FFF8</accession>
<keyword evidence="1" id="KW-0472">Membrane</keyword>
<dbReference type="AlphaFoldDB" id="A0A7W8FFF8"/>
<dbReference type="Proteomes" id="UP000539075">
    <property type="component" value="Unassembled WGS sequence"/>
</dbReference>
<feature type="transmembrane region" description="Helical" evidence="1">
    <location>
        <begin position="69"/>
        <end position="84"/>
    </location>
</feature>
<keyword evidence="1" id="KW-0812">Transmembrane</keyword>
<gene>
    <name evidence="2" type="ORF">HNQ38_000839</name>
</gene>
<protein>
    <submittedName>
        <fullName evidence="2">Phosphatidylserine/phosphatidylglycerophosphate/ cardiolipin synthase-like enzyme</fullName>
    </submittedName>
</protein>
<organism evidence="2 3">
    <name type="scientific">Desulfovibrio intestinalis</name>
    <dbReference type="NCBI Taxonomy" id="58621"/>
    <lineage>
        <taxon>Bacteria</taxon>
        <taxon>Pseudomonadati</taxon>
        <taxon>Thermodesulfobacteriota</taxon>
        <taxon>Desulfovibrionia</taxon>
        <taxon>Desulfovibrionales</taxon>
        <taxon>Desulfovibrionaceae</taxon>
        <taxon>Desulfovibrio</taxon>
    </lineage>
</organism>
<comment type="caution">
    <text evidence="2">The sequence shown here is derived from an EMBL/GenBank/DDBJ whole genome shotgun (WGS) entry which is preliminary data.</text>
</comment>
<evidence type="ECO:0000313" key="2">
    <source>
        <dbReference type="EMBL" id="MBB5142760.1"/>
    </source>
</evidence>
<proteinExistence type="predicted"/>
<name>A0A7W8FFF8_9BACT</name>